<feature type="region of interest" description="Disordered" evidence="1">
    <location>
        <begin position="227"/>
        <end position="247"/>
    </location>
</feature>
<dbReference type="eggNOG" id="ENOG502S0FX">
    <property type="taxonomic scope" value="Eukaryota"/>
</dbReference>
<dbReference type="AlphaFoldDB" id="A0A0J8BE33"/>
<dbReference type="Pfam" id="PF12843">
    <property type="entry name" value="QSregVF_b"/>
    <property type="match status" value="1"/>
</dbReference>
<dbReference type="PANTHER" id="PTHR38357:SF1">
    <property type="entry name" value="EXPRESSED PROTEIN"/>
    <property type="match status" value="1"/>
</dbReference>
<dbReference type="GO" id="GO:0009536">
    <property type="term" value="C:plastid"/>
    <property type="evidence" value="ECO:0007669"/>
    <property type="project" value="TreeGrafter"/>
</dbReference>
<evidence type="ECO:0000313" key="2">
    <source>
        <dbReference type="EMBL" id="KMS98333.1"/>
    </source>
</evidence>
<evidence type="ECO:0000256" key="1">
    <source>
        <dbReference type="SAM" id="MobiDB-lite"/>
    </source>
</evidence>
<evidence type="ECO:0000313" key="3">
    <source>
        <dbReference type="Proteomes" id="UP000035740"/>
    </source>
</evidence>
<dbReference type="PANTHER" id="PTHR38357">
    <property type="entry name" value="EXPRESSED PROTEIN"/>
    <property type="match status" value="1"/>
</dbReference>
<dbReference type="InterPro" id="IPR024530">
    <property type="entry name" value="QSregVF_b"/>
</dbReference>
<keyword evidence="3" id="KW-1185">Reference proteome</keyword>
<reference evidence="2 3" key="1">
    <citation type="journal article" date="2014" name="Nature">
        <title>The genome of the recently domesticated crop plant sugar beet (Beta vulgaris).</title>
        <authorList>
            <person name="Dohm J.C."/>
            <person name="Minoche A.E."/>
            <person name="Holtgrawe D."/>
            <person name="Capella-Gutierrez S."/>
            <person name="Zakrzewski F."/>
            <person name="Tafer H."/>
            <person name="Rupp O."/>
            <person name="Sorensen T.R."/>
            <person name="Stracke R."/>
            <person name="Reinhardt R."/>
            <person name="Goesmann A."/>
            <person name="Kraft T."/>
            <person name="Schulz B."/>
            <person name="Stadler P.F."/>
            <person name="Schmidt T."/>
            <person name="Gabaldon T."/>
            <person name="Lehrach H."/>
            <person name="Weisshaar B."/>
            <person name="Himmelbauer H."/>
        </authorList>
    </citation>
    <scope>NUCLEOTIDE SEQUENCE [LARGE SCALE GENOMIC DNA]</scope>
    <source>
        <tissue evidence="2">Taproot</tissue>
    </source>
</reference>
<sequence>MTSFLGNNSLHTFLSSSKLPNSQNSKCLRYKVTYASLPARDKTIDFGKYKGRMLGTLPSTYLKWVSSNLRARDFEEWAKLADQVLEDPVYKDRMEWESAQKLLNGDVLNVNSKPEGVVAELLEVSQRFGWDNEDKVGWSKIDFQLLGTSKGGRIPRVKEKRGEELASMKRVEVEERERWRDERSEGGSGKVGVRERRDERRDRLRMKRGMLNMNKNNRFSNAVEEEYQGNKYRRNKESSDSNGAEVYNPFPGRETLLNKVLNRRRVV</sequence>
<name>A0A0J8BE33_BETVV</name>
<feature type="region of interest" description="Disordered" evidence="1">
    <location>
        <begin position="176"/>
        <end position="200"/>
    </location>
</feature>
<accession>A0A0J8BE33</accession>
<dbReference type="EMBL" id="KQ090256">
    <property type="protein sequence ID" value="KMS98333.1"/>
    <property type="molecule type" value="Genomic_DNA"/>
</dbReference>
<protein>
    <recommendedName>
        <fullName evidence="4">Golgin family A protein</fullName>
    </recommendedName>
</protein>
<dbReference type="OMA" id="WSKINFE"/>
<dbReference type="Proteomes" id="UP000035740">
    <property type="component" value="Unassembled WGS sequence"/>
</dbReference>
<organism evidence="2 3">
    <name type="scientific">Beta vulgaris subsp. vulgaris</name>
    <name type="common">Beet</name>
    <dbReference type="NCBI Taxonomy" id="3555"/>
    <lineage>
        <taxon>Eukaryota</taxon>
        <taxon>Viridiplantae</taxon>
        <taxon>Streptophyta</taxon>
        <taxon>Embryophyta</taxon>
        <taxon>Tracheophyta</taxon>
        <taxon>Spermatophyta</taxon>
        <taxon>Magnoliopsida</taxon>
        <taxon>eudicotyledons</taxon>
        <taxon>Gunneridae</taxon>
        <taxon>Pentapetalae</taxon>
        <taxon>Caryophyllales</taxon>
        <taxon>Chenopodiaceae</taxon>
        <taxon>Betoideae</taxon>
        <taxon>Beta</taxon>
    </lineage>
</organism>
<dbReference type="OrthoDB" id="1897217at2759"/>
<proteinExistence type="predicted"/>
<evidence type="ECO:0008006" key="4">
    <source>
        <dbReference type="Google" id="ProtNLM"/>
    </source>
</evidence>
<feature type="compositionally biased region" description="Basic and acidic residues" evidence="1">
    <location>
        <begin position="176"/>
        <end position="185"/>
    </location>
</feature>
<dbReference type="KEGG" id="bvg:104907276"/>
<gene>
    <name evidence="2" type="ORF">BVRB_4g093470</name>
</gene>
<dbReference type="Gramene" id="KMS98333">
    <property type="protein sequence ID" value="KMS98333"/>
    <property type="gene ID" value="BVRB_4g093470"/>
</dbReference>